<protein>
    <submittedName>
        <fullName evidence="1">Uncharacterized protein</fullName>
    </submittedName>
</protein>
<dbReference type="InParanoid" id="G3IH74"/>
<organism evidence="1 2">
    <name type="scientific">Cricetulus griseus</name>
    <name type="common">Chinese hamster</name>
    <name type="synonym">Cricetulus barabensis griseus</name>
    <dbReference type="NCBI Taxonomy" id="10029"/>
    <lineage>
        <taxon>Eukaryota</taxon>
        <taxon>Metazoa</taxon>
        <taxon>Chordata</taxon>
        <taxon>Craniata</taxon>
        <taxon>Vertebrata</taxon>
        <taxon>Euteleostomi</taxon>
        <taxon>Mammalia</taxon>
        <taxon>Eutheria</taxon>
        <taxon>Euarchontoglires</taxon>
        <taxon>Glires</taxon>
        <taxon>Rodentia</taxon>
        <taxon>Myomorpha</taxon>
        <taxon>Muroidea</taxon>
        <taxon>Cricetidae</taxon>
        <taxon>Cricetinae</taxon>
        <taxon>Cricetulus</taxon>
    </lineage>
</organism>
<evidence type="ECO:0000313" key="1">
    <source>
        <dbReference type="EMBL" id="EGW14804.1"/>
    </source>
</evidence>
<name>G3IH74_CRIGR</name>
<gene>
    <name evidence="1" type="ORF">I79_023158</name>
</gene>
<dbReference type="EMBL" id="JH002731">
    <property type="protein sequence ID" value="EGW14804.1"/>
    <property type="molecule type" value="Genomic_DNA"/>
</dbReference>
<sequence>MQKGTGDGSAVLKSQSACRRVKTQEAGFLALPRTQQKHQVPNDENLQIESKLIQVIPYGEGTKGKRSI</sequence>
<evidence type="ECO:0000313" key="2">
    <source>
        <dbReference type="Proteomes" id="UP000001075"/>
    </source>
</evidence>
<reference evidence="2" key="1">
    <citation type="journal article" date="2011" name="Nat. Biotechnol.">
        <title>The genomic sequence of the Chinese hamster ovary (CHO)-K1 cell line.</title>
        <authorList>
            <person name="Xu X."/>
            <person name="Nagarajan H."/>
            <person name="Lewis N.E."/>
            <person name="Pan S."/>
            <person name="Cai Z."/>
            <person name="Liu X."/>
            <person name="Chen W."/>
            <person name="Xie M."/>
            <person name="Wang W."/>
            <person name="Hammond S."/>
            <person name="Andersen M.R."/>
            <person name="Neff N."/>
            <person name="Passarelli B."/>
            <person name="Koh W."/>
            <person name="Fan H.C."/>
            <person name="Wang J."/>
            <person name="Gui Y."/>
            <person name="Lee K.H."/>
            <person name="Betenbaugh M.J."/>
            <person name="Quake S.R."/>
            <person name="Famili I."/>
            <person name="Palsson B.O."/>
            <person name="Wang J."/>
        </authorList>
    </citation>
    <scope>NUCLEOTIDE SEQUENCE [LARGE SCALE GENOMIC DNA]</scope>
    <source>
        <strain evidence="2">CHO K1 cell line</strain>
    </source>
</reference>
<proteinExistence type="predicted"/>
<dbReference type="Proteomes" id="UP000001075">
    <property type="component" value="Unassembled WGS sequence"/>
</dbReference>
<accession>G3IH74</accession>
<dbReference type="AlphaFoldDB" id="G3IH74"/>